<evidence type="ECO:0000313" key="3">
    <source>
        <dbReference type="RefSeq" id="XP_030987685.1"/>
    </source>
</evidence>
<proteinExistence type="predicted"/>
<dbReference type="GO" id="GO:0006396">
    <property type="term" value="P:RNA processing"/>
    <property type="evidence" value="ECO:0007669"/>
    <property type="project" value="InterPro"/>
</dbReference>
<evidence type="ECO:0000313" key="2">
    <source>
        <dbReference type="Proteomes" id="UP000515153"/>
    </source>
</evidence>
<dbReference type="PANTHER" id="PTHR28160:SF1">
    <property type="entry name" value="LARGE RIBOSOMAL SUBUNIT PROTEIN ML57"/>
    <property type="match status" value="1"/>
</dbReference>
<dbReference type="CDD" id="cd00593">
    <property type="entry name" value="RIBOc"/>
    <property type="match status" value="1"/>
</dbReference>
<dbReference type="PANTHER" id="PTHR28160">
    <property type="entry name" value="54S RIBOSOMAL PROTEIN L15, MITOCHONDRIAL"/>
    <property type="match status" value="1"/>
</dbReference>
<dbReference type="SUPFAM" id="SSF69065">
    <property type="entry name" value="RNase III domain-like"/>
    <property type="match status" value="1"/>
</dbReference>
<dbReference type="GeneID" id="41956899"/>
<dbReference type="GO" id="GO:0032543">
    <property type="term" value="P:mitochondrial translation"/>
    <property type="evidence" value="ECO:0007669"/>
    <property type="project" value="InterPro"/>
</dbReference>
<keyword evidence="2" id="KW-1185">Reference proteome</keyword>
<dbReference type="AlphaFoldDB" id="A0A6P8BKE2"/>
<protein>
    <recommendedName>
        <fullName evidence="1">RNase III domain-containing protein</fullName>
    </recommendedName>
</protein>
<feature type="domain" description="RNase III" evidence="1">
    <location>
        <begin position="111"/>
        <end position="259"/>
    </location>
</feature>
<dbReference type="InterPro" id="IPR036389">
    <property type="entry name" value="RNase_III_sf"/>
</dbReference>
<dbReference type="Proteomes" id="UP000515153">
    <property type="component" value="Unplaced"/>
</dbReference>
<dbReference type="GO" id="GO:0003735">
    <property type="term" value="F:structural constituent of ribosome"/>
    <property type="evidence" value="ECO:0007669"/>
    <property type="project" value="InterPro"/>
</dbReference>
<dbReference type="GO" id="GO:0005762">
    <property type="term" value="C:mitochondrial large ribosomal subunit"/>
    <property type="evidence" value="ECO:0007669"/>
    <property type="project" value="InterPro"/>
</dbReference>
<dbReference type="FunFam" id="1.10.1520.10:FF:000018">
    <property type="entry name" value="RNase III domain protein"/>
    <property type="match status" value="1"/>
</dbReference>
<name>A0A6P8BKE2_PYRGI</name>
<gene>
    <name evidence="3" type="ORF">PgNI_01916</name>
</gene>
<reference evidence="3" key="2">
    <citation type="submission" date="2019-10" db="EMBL/GenBank/DDBJ databases">
        <authorList>
            <consortium name="NCBI Genome Project"/>
        </authorList>
    </citation>
    <scope>NUCLEOTIDE SEQUENCE</scope>
    <source>
        <strain evidence="3">NI907</strain>
    </source>
</reference>
<dbReference type="InterPro" id="IPR000999">
    <property type="entry name" value="RNase_III_dom"/>
</dbReference>
<dbReference type="Pfam" id="PF14622">
    <property type="entry name" value="Ribonucleas_3_3"/>
    <property type="match status" value="1"/>
</dbReference>
<reference evidence="3" key="3">
    <citation type="submission" date="2025-08" db="UniProtKB">
        <authorList>
            <consortium name="RefSeq"/>
        </authorList>
    </citation>
    <scope>IDENTIFICATION</scope>
    <source>
        <strain evidence="3">NI907</strain>
    </source>
</reference>
<dbReference type="KEGG" id="pgri:PgNI_01916"/>
<reference evidence="3" key="1">
    <citation type="journal article" date="2019" name="Mol. Biol. Evol.">
        <title>Blast fungal genomes show frequent chromosomal changes, gene gains and losses, and effector gene turnover.</title>
        <authorList>
            <person name="Gomez Luciano L.B."/>
            <person name="Jason Tsai I."/>
            <person name="Chuma I."/>
            <person name="Tosa Y."/>
            <person name="Chen Y.H."/>
            <person name="Li J.Y."/>
            <person name="Li M.Y."/>
            <person name="Jade Lu M.Y."/>
            <person name="Nakayashiki H."/>
            <person name="Li W.H."/>
        </authorList>
    </citation>
    <scope>NUCLEOTIDE SEQUENCE</scope>
    <source>
        <strain evidence="3">NI907</strain>
    </source>
</reference>
<sequence>MAFKSARCGLSTSTRVLRQCSAPSLSRSFSQSLVRQVTATAEVADQQSVHSNLPRWAVTPERMKSTIPLGDMRNPDNRQVFKVNESQEKLDRFYNNFLGRDGELMLGDEAKWLSVTHKSFDQGRRGFNARLAYYGKQILRMEITQIILATPPVQRAERTSEDPVDSRKPFEHPALARVDNLAHINFRDIVDEVKLARLGMEYGLHEVVRWQPKQTSSMDSSGLPSVLQKSIHAIIGAISLQHGAEVARRVCRERILKKLK</sequence>
<dbReference type="Gene3D" id="1.10.1520.10">
    <property type="entry name" value="Ribonuclease III domain"/>
    <property type="match status" value="1"/>
</dbReference>
<dbReference type="InterPro" id="IPR040030">
    <property type="entry name" value="Ribosomal_mL57"/>
</dbReference>
<dbReference type="RefSeq" id="XP_030987685.1">
    <property type="nucleotide sequence ID" value="XM_031121987.1"/>
</dbReference>
<accession>A0A6P8BKE2</accession>
<dbReference type="GO" id="GO:0004525">
    <property type="term" value="F:ribonuclease III activity"/>
    <property type="evidence" value="ECO:0007669"/>
    <property type="project" value="InterPro"/>
</dbReference>
<evidence type="ECO:0000259" key="1">
    <source>
        <dbReference type="Pfam" id="PF14622"/>
    </source>
</evidence>
<organism evidence="2 3">
    <name type="scientific">Pyricularia grisea</name>
    <name type="common">Crabgrass-specific blast fungus</name>
    <name type="synonym">Magnaporthe grisea</name>
    <dbReference type="NCBI Taxonomy" id="148305"/>
    <lineage>
        <taxon>Eukaryota</taxon>
        <taxon>Fungi</taxon>
        <taxon>Dikarya</taxon>
        <taxon>Ascomycota</taxon>
        <taxon>Pezizomycotina</taxon>
        <taxon>Sordariomycetes</taxon>
        <taxon>Sordariomycetidae</taxon>
        <taxon>Magnaporthales</taxon>
        <taxon>Pyriculariaceae</taxon>
        <taxon>Pyricularia</taxon>
    </lineage>
</organism>